<evidence type="ECO:0000256" key="4">
    <source>
        <dbReference type="ARBA" id="ARBA00022679"/>
    </source>
</evidence>
<keyword evidence="8 11" id="KW-0472">Membrane</keyword>
<keyword evidence="13" id="KW-1185">Reference proteome</keyword>
<name>A0A6G1DHI1_9ORYZ</name>
<gene>
    <name evidence="12" type="ORF">E2562_011666</name>
</gene>
<evidence type="ECO:0000256" key="6">
    <source>
        <dbReference type="ARBA" id="ARBA00022968"/>
    </source>
</evidence>
<evidence type="ECO:0000313" key="13">
    <source>
        <dbReference type="Proteomes" id="UP000479710"/>
    </source>
</evidence>
<evidence type="ECO:0000256" key="2">
    <source>
        <dbReference type="ARBA" id="ARBA00008361"/>
    </source>
</evidence>
<comment type="caution">
    <text evidence="12">The sequence shown here is derived from an EMBL/GenBank/DDBJ whole genome shotgun (WGS) entry which is preliminary data.</text>
</comment>
<dbReference type="Pfam" id="PF03141">
    <property type="entry name" value="Methyltransf_29"/>
    <property type="match status" value="1"/>
</dbReference>
<dbReference type="GO" id="GO:0032259">
    <property type="term" value="P:methylation"/>
    <property type="evidence" value="ECO:0007669"/>
    <property type="project" value="UniProtKB-KW"/>
</dbReference>
<dbReference type="GO" id="GO:0005768">
    <property type="term" value="C:endosome"/>
    <property type="evidence" value="ECO:0007669"/>
    <property type="project" value="TreeGrafter"/>
</dbReference>
<keyword evidence="5 11" id="KW-0812">Transmembrane</keyword>
<dbReference type="PANTHER" id="PTHR10108">
    <property type="entry name" value="SAM-DEPENDENT METHYLTRANSFERASE"/>
    <property type="match status" value="1"/>
</dbReference>
<feature type="transmembrane region" description="Helical" evidence="11">
    <location>
        <begin position="784"/>
        <end position="803"/>
    </location>
</feature>
<comment type="subcellular location">
    <subcellularLocation>
        <location evidence="1">Endoplasmic reticulum membrane</location>
        <topology evidence="1">Single-pass type II membrane protein</topology>
    </subcellularLocation>
</comment>
<evidence type="ECO:0000256" key="7">
    <source>
        <dbReference type="ARBA" id="ARBA00022989"/>
    </source>
</evidence>
<dbReference type="Pfam" id="PF12576">
    <property type="entry name" value="DUF3754"/>
    <property type="match status" value="1"/>
</dbReference>
<feature type="region of interest" description="Disordered" evidence="10">
    <location>
        <begin position="73"/>
        <end position="99"/>
    </location>
</feature>
<dbReference type="GO" id="GO:0005802">
    <property type="term" value="C:trans-Golgi network"/>
    <property type="evidence" value="ECO:0007669"/>
    <property type="project" value="TreeGrafter"/>
</dbReference>
<dbReference type="InterPro" id="IPR022227">
    <property type="entry name" value="DUF3754"/>
</dbReference>
<keyword evidence="3" id="KW-0489">Methyltransferase</keyword>
<keyword evidence="9" id="KW-0325">Glycoprotein</keyword>
<proteinExistence type="inferred from homology"/>
<dbReference type="Proteomes" id="UP000479710">
    <property type="component" value="Unassembled WGS sequence"/>
</dbReference>
<evidence type="ECO:0000256" key="11">
    <source>
        <dbReference type="SAM" id="Phobius"/>
    </source>
</evidence>
<dbReference type="EMBL" id="SPHZ02000006">
    <property type="protein sequence ID" value="KAF0911664.1"/>
    <property type="molecule type" value="Genomic_DNA"/>
</dbReference>
<reference evidence="12 13" key="1">
    <citation type="submission" date="2019-11" db="EMBL/GenBank/DDBJ databases">
        <title>Whole genome sequence of Oryza granulata.</title>
        <authorList>
            <person name="Li W."/>
        </authorList>
    </citation>
    <scope>NUCLEOTIDE SEQUENCE [LARGE SCALE GENOMIC DNA]</scope>
    <source>
        <strain evidence="13">cv. Menghai</strain>
        <tissue evidence="12">Leaf</tissue>
    </source>
</reference>
<organism evidence="12 13">
    <name type="scientific">Oryza meyeriana var. granulata</name>
    <dbReference type="NCBI Taxonomy" id="110450"/>
    <lineage>
        <taxon>Eukaryota</taxon>
        <taxon>Viridiplantae</taxon>
        <taxon>Streptophyta</taxon>
        <taxon>Embryophyta</taxon>
        <taxon>Tracheophyta</taxon>
        <taxon>Spermatophyta</taxon>
        <taxon>Magnoliopsida</taxon>
        <taxon>Liliopsida</taxon>
        <taxon>Poales</taxon>
        <taxon>Poaceae</taxon>
        <taxon>BOP clade</taxon>
        <taxon>Oryzoideae</taxon>
        <taxon>Oryzeae</taxon>
        <taxon>Oryzinae</taxon>
        <taxon>Oryza</taxon>
        <taxon>Oryza meyeriana</taxon>
    </lineage>
</organism>
<feature type="transmembrane region" description="Helical" evidence="11">
    <location>
        <begin position="607"/>
        <end position="626"/>
    </location>
</feature>
<evidence type="ECO:0000256" key="9">
    <source>
        <dbReference type="ARBA" id="ARBA00023180"/>
    </source>
</evidence>
<keyword evidence="4" id="KW-0808">Transferase</keyword>
<dbReference type="InterPro" id="IPR029063">
    <property type="entry name" value="SAM-dependent_MTases_sf"/>
</dbReference>
<accession>A0A6G1DHI1</accession>
<evidence type="ECO:0000256" key="5">
    <source>
        <dbReference type="ARBA" id="ARBA00022692"/>
    </source>
</evidence>
<dbReference type="Gene3D" id="3.40.50.150">
    <property type="entry name" value="Vaccinia Virus protein VP39"/>
    <property type="match status" value="1"/>
</dbReference>
<dbReference type="FunFam" id="3.40.50.150:FF:000123">
    <property type="entry name" value="Putative methyltransferase PMT15"/>
    <property type="match status" value="1"/>
</dbReference>
<dbReference type="SUPFAM" id="SSF53335">
    <property type="entry name" value="S-adenosyl-L-methionine-dependent methyltransferases"/>
    <property type="match status" value="2"/>
</dbReference>
<evidence type="ECO:0000256" key="1">
    <source>
        <dbReference type="ARBA" id="ARBA00004648"/>
    </source>
</evidence>
<dbReference type="PANTHER" id="PTHR10108:SF1171">
    <property type="entry name" value="METHYLTRANSFERASE"/>
    <property type="match status" value="1"/>
</dbReference>
<dbReference type="InterPro" id="IPR004159">
    <property type="entry name" value="Put_SAM_MeTrfase"/>
</dbReference>
<evidence type="ECO:0000313" key="12">
    <source>
        <dbReference type="EMBL" id="KAF0911664.1"/>
    </source>
</evidence>
<comment type="similarity">
    <text evidence="2">Belongs to the methyltransferase superfamily.</text>
</comment>
<keyword evidence="6" id="KW-0735">Signal-anchor</keyword>
<protein>
    <recommendedName>
        <fullName evidence="14">Methyltransferase</fullName>
    </recommendedName>
</protein>
<dbReference type="GO" id="GO:0005789">
    <property type="term" value="C:endoplasmic reticulum membrane"/>
    <property type="evidence" value="ECO:0007669"/>
    <property type="project" value="UniProtKB-SubCell"/>
</dbReference>
<dbReference type="OrthoDB" id="2020015at2759"/>
<evidence type="ECO:0008006" key="14">
    <source>
        <dbReference type="Google" id="ProtNLM"/>
    </source>
</evidence>
<evidence type="ECO:0000256" key="10">
    <source>
        <dbReference type="SAM" id="MobiDB-lite"/>
    </source>
</evidence>
<evidence type="ECO:0000256" key="8">
    <source>
        <dbReference type="ARBA" id="ARBA00023136"/>
    </source>
</evidence>
<sequence>MQRSTCYGPAHADTNHVHVATHPWQATRYPVASPPLARHPLLSSPASASVMPLLLRAKPAAASVPLSFSVAPGGVRSRPTAARCSVGSSSSSSSPKLSAAVQFEPLRSDSDPWQQTTVDGERVDDLQEDKGRKVIPGIHVPRQRYIAVSKPALLDALLSLFPSQPDTAAADFKRFARCLDALLHAEHKEMLEEMRTYYMLTHNHHDDTADGDQDQTMVNGTSSAGFLGITQDNGTLLLTRSLGLRTLLGLSPDPDSENRVAFATHFQRSFMNLLRNAQFEELSAQDLLLTYALNSDYLLTLPIYVDWKKAAESNAIIFRRGYATERQKGLLLVEKLDYLQSKLLQNIFFGLSKPLRKLGKWLNEALKRSTGNEGFQIWIEKLKVWLKEQTYAENSLLLIENSSWDKLRSDKLPDADLPIWIAAQRAVSRYEGILSPVGPRGRLLRRLLTWTGLIPSLPEATIKSDIDTKDLEGYVRPNFLPRITLANIWEPASRESCNNNLWEITKASFGILFGKSTLQEPAFQELILLYTDEADQSKDREKSDMMPLQLKIFERIPIPDLPVVFPHKKLSFRILDTVRLDIATVIGLLAYVVNYKFESLASSPSAFLLDIVAFTALAILVFRVALGYKQTRDRYQLLVNKTLYEKTLASGFGSVYFLLDASEQQKYKEALLAYAMLLCRKKYQVSSRVSIRETCEQFMYEKFKAKIEMPIDKAMETLLRLGLVIELPTENSSRVIALPCSDAYEILKSRWDSLLEHKTEQGLMAKEQSGSPKACQPEFQRMRVTLTIGVIGLCVASYILGAWQGTSTSIQPSIMYAKTQCGDAVLRTSNSSSGRSSEARLDFQAHHQVSFNESSLVAEKVPPCQLKYSEYTPCQDPRRARKFPKTMMQYRERHCPRNEELFRCLIPAPPKYKNPFKWPQSRDYAWFDNIPHRELSIEKAVQNWIQVEGKRFRFPGGGTMFPHGADAYIDDINALISLTDGKIRTALDTGCGVASWGAYLIKRDIITMSFAPRDSHEAQVQFALERGVPAMIGVMATERIPYPARAFDMAHCSRCLIPWNKFDGIYLIEVDRVLRPGGYWILSGPPIHWKRHFKGWERTEEDLKQEQDEIEDLAKRLCWKKVVEKDDLAIWKKPINHVECVTSRISETPQICKSNDVDSAWYKKMETCISPLPDVNSEGEVAGGALEKWPKRAFAVPPRISRGSVSGLTTEKFQEDNKLWAERVDYYKKLIPPLTKGRYRNVMDMNAGMGGFAAALMKYPLWVMNVVPSGSAHDTLGVIYERGFIGTYQDWCEAFSTYPRTYDLIHADKTFSFYQDRCDITYILLDMDRILRPEGTVIFRDTVEVLVKIQSITEGMRWKSQIMDHESGPFNPEKILVAVKTYWTGEPIQKQ</sequence>
<dbReference type="GO" id="GO:0008168">
    <property type="term" value="F:methyltransferase activity"/>
    <property type="evidence" value="ECO:0007669"/>
    <property type="project" value="UniProtKB-KW"/>
</dbReference>
<keyword evidence="7 11" id="KW-1133">Transmembrane helix</keyword>
<evidence type="ECO:0000256" key="3">
    <source>
        <dbReference type="ARBA" id="ARBA00022603"/>
    </source>
</evidence>